<dbReference type="SUPFAM" id="SSF56219">
    <property type="entry name" value="DNase I-like"/>
    <property type="match status" value="1"/>
</dbReference>
<dbReference type="PROSITE" id="PS50878">
    <property type="entry name" value="RT_POL"/>
    <property type="match status" value="1"/>
</dbReference>
<evidence type="ECO:0000256" key="1">
    <source>
        <dbReference type="SAM" id="Phobius"/>
    </source>
</evidence>
<evidence type="ECO:0000259" key="2">
    <source>
        <dbReference type="PROSITE" id="PS50878"/>
    </source>
</evidence>
<evidence type="ECO:0000313" key="3">
    <source>
        <dbReference type="Proteomes" id="UP001652660"/>
    </source>
</evidence>
<dbReference type="Proteomes" id="UP001652660">
    <property type="component" value="Chromosome 11e"/>
</dbReference>
<dbReference type="InterPro" id="IPR052343">
    <property type="entry name" value="Retrotransposon-Effector_Assoc"/>
</dbReference>
<dbReference type="SUPFAM" id="SSF56672">
    <property type="entry name" value="DNA/RNA polymerases"/>
    <property type="match status" value="1"/>
</dbReference>
<protein>
    <recommendedName>
        <fullName evidence="2">Reverse transcriptase domain-containing protein</fullName>
    </recommendedName>
</protein>
<dbReference type="Gene3D" id="3.60.10.10">
    <property type="entry name" value="Endonuclease/exonuclease/phosphatase"/>
    <property type="match status" value="1"/>
</dbReference>
<dbReference type="Pfam" id="PF00078">
    <property type="entry name" value="RVT_1"/>
    <property type="match status" value="1"/>
</dbReference>
<dbReference type="InterPro" id="IPR000477">
    <property type="entry name" value="RT_dom"/>
</dbReference>
<dbReference type="InterPro" id="IPR005135">
    <property type="entry name" value="Endo/exonuclease/phosphatase"/>
</dbReference>
<proteinExistence type="predicted"/>
<keyword evidence="1" id="KW-0472">Membrane</keyword>
<dbReference type="GeneID" id="140021321"/>
<keyword evidence="1" id="KW-0812">Transmembrane</keyword>
<accession>A0ABM4W8S7</accession>
<evidence type="ECO:0000313" key="4">
    <source>
        <dbReference type="RefSeq" id="XP_071928185.1"/>
    </source>
</evidence>
<organism evidence="3 4">
    <name type="scientific">Coffea arabica</name>
    <name type="common">Arabian coffee</name>
    <dbReference type="NCBI Taxonomy" id="13443"/>
    <lineage>
        <taxon>Eukaryota</taxon>
        <taxon>Viridiplantae</taxon>
        <taxon>Streptophyta</taxon>
        <taxon>Embryophyta</taxon>
        <taxon>Tracheophyta</taxon>
        <taxon>Spermatophyta</taxon>
        <taxon>Magnoliopsida</taxon>
        <taxon>eudicotyledons</taxon>
        <taxon>Gunneridae</taxon>
        <taxon>Pentapetalae</taxon>
        <taxon>asterids</taxon>
        <taxon>lamiids</taxon>
        <taxon>Gentianales</taxon>
        <taxon>Rubiaceae</taxon>
        <taxon>Ixoroideae</taxon>
        <taxon>Gardenieae complex</taxon>
        <taxon>Bertiereae - Coffeeae clade</taxon>
        <taxon>Coffeeae</taxon>
        <taxon>Coffea</taxon>
    </lineage>
</organism>
<sequence>MTTHEHQPTPVAGVCVELLEGSGQDAGAPEGEPTAREGASLAPVDAGAKIMVEGRRAAELSVAVGLTDSGQDVGALEWDQAEQVEARVEIILEGCRADVQTAAGNLSPRPSSCHGELAASSLEALNVDQSQALEPVIKLGKSKGIRVILPSDRQLRSTSTSSKNGFQLVAICEPKLDVANIESIRLKLSFDAAVANLSADVWVLYNFPLVCSIAGNSQQHISLNVHHPWLPRPLQFSFVHARCTLEERRGLWQALLVDKPRDQPWCIYGDFNVIISPNEKRGGRPFRASEGLDLLTFMEETEVFYVGFSGSSFTWCNNHHGRARIWKRLDRLLVNGECSELPSVVSVTHLVRHPSDHAPLRVSFTSRVDDKPHAFRFLNVWTSRASLLDVIRTTWQQECQVEEEFWKQKNRVKWPRHGDRNSKFFHATLRQRRLQEVIHRIKDETGIWVETKEDLSREAVRYFSDLFSAPIVPSLDLLHVIPANITAEENRSLEADPSFEEVKKTVFAMDGDSAAGSDGFTGFVKGRNISENYLLAQEIMSGMRSSYRGGNVALKLDMSKAYDRVSWVFLMNIMRRFGFGERFLDMVWRLISNAWFSVIINGASYGFFKSSRGLRQGDPISPALFVIGAEVLSRALNNLVLHRGYRGFKVPRGCPQVTHLAFADDVLIFANGSARALQDIVRVLKLYQQSSG</sequence>
<dbReference type="RefSeq" id="XP_071928185.1">
    <property type="nucleotide sequence ID" value="XM_072072084.1"/>
</dbReference>
<feature type="domain" description="Reverse transcriptase" evidence="2">
    <location>
        <begin position="488"/>
        <end position="692"/>
    </location>
</feature>
<dbReference type="InterPro" id="IPR036691">
    <property type="entry name" value="Endo/exonu/phosph_ase_sf"/>
</dbReference>
<keyword evidence="3" id="KW-1185">Reference proteome</keyword>
<name>A0ABM4W8S7_COFAR</name>
<dbReference type="InterPro" id="IPR043502">
    <property type="entry name" value="DNA/RNA_pol_sf"/>
</dbReference>
<dbReference type="PANTHER" id="PTHR46890">
    <property type="entry name" value="NON-LTR RETROLELEMENT REVERSE TRANSCRIPTASE-LIKE PROTEIN-RELATED"/>
    <property type="match status" value="1"/>
</dbReference>
<reference evidence="4" key="1">
    <citation type="submission" date="2025-08" db="UniProtKB">
        <authorList>
            <consortium name="RefSeq"/>
        </authorList>
    </citation>
    <scope>IDENTIFICATION</scope>
    <source>
        <tissue evidence="4">Leaves</tissue>
    </source>
</reference>
<keyword evidence="1" id="KW-1133">Transmembrane helix</keyword>
<feature type="transmembrane region" description="Helical" evidence="1">
    <location>
        <begin position="586"/>
        <end position="608"/>
    </location>
</feature>
<dbReference type="Pfam" id="PF03372">
    <property type="entry name" value="Exo_endo_phos"/>
    <property type="match status" value="1"/>
</dbReference>
<dbReference type="PANTHER" id="PTHR46890:SF48">
    <property type="entry name" value="RNA-DIRECTED DNA POLYMERASE"/>
    <property type="match status" value="1"/>
</dbReference>
<gene>
    <name evidence="4" type="primary">LOC140021321</name>
</gene>